<evidence type="ECO:0000313" key="2">
    <source>
        <dbReference type="EMBL" id="MFC7618329.1"/>
    </source>
</evidence>
<dbReference type="Proteomes" id="UP001596512">
    <property type="component" value="Unassembled WGS sequence"/>
</dbReference>
<feature type="region of interest" description="Disordered" evidence="1">
    <location>
        <begin position="157"/>
        <end position="190"/>
    </location>
</feature>
<evidence type="ECO:0008006" key="4">
    <source>
        <dbReference type="Google" id="ProtNLM"/>
    </source>
</evidence>
<reference evidence="3" key="1">
    <citation type="journal article" date="2019" name="Int. J. Syst. Evol. Microbiol.">
        <title>The Global Catalogue of Microorganisms (GCM) 10K type strain sequencing project: providing services to taxonomists for standard genome sequencing and annotation.</title>
        <authorList>
            <consortium name="The Broad Institute Genomics Platform"/>
            <consortium name="The Broad Institute Genome Sequencing Center for Infectious Disease"/>
            <person name="Wu L."/>
            <person name="Ma J."/>
        </authorList>
    </citation>
    <scope>NUCLEOTIDE SEQUENCE [LARGE SCALE GENOMIC DNA]</scope>
    <source>
        <strain evidence="3">JCM 17695</strain>
    </source>
</reference>
<name>A0ABW2TZ40_9PSEU</name>
<accession>A0ABW2TZ40</accession>
<feature type="compositionally biased region" description="Low complexity" evidence="1">
    <location>
        <begin position="181"/>
        <end position="190"/>
    </location>
</feature>
<keyword evidence="3" id="KW-1185">Reference proteome</keyword>
<dbReference type="Gene3D" id="1.20.1260.20">
    <property type="entry name" value="PPE superfamily"/>
    <property type="match status" value="1"/>
</dbReference>
<organism evidence="2 3">
    <name type="scientific">Actinokineospora soli</name>
    <dbReference type="NCBI Taxonomy" id="1048753"/>
    <lineage>
        <taxon>Bacteria</taxon>
        <taxon>Bacillati</taxon>
        <taxon>Actinomycetota</taxon>
        <taxon>Actinomycetes</taxon>
        <taxon>Pseudonocardiales</taxon>
        <taxon>Pseudonocardiaceae</taxon>
        <taxon>Actinokineospora</taxon>
    </lineage>
</organism>
<feature type="compositionally biased region" description="Basic and acidic residues" evidence="1">
    <location>
        <begin position="168"/>
        <end position="180"/>
    </location>
</feature>
<comment type="caution">
    <text evidence="2">The sequence shown here is derived from an EMBL/GenBank/DDBJ whole genome shotgun (WGS) entry which is preliminary data.</text>
</comment>
<proteinExistence type="predicted"/>
<dbReference type="SUPFAM" id="SSF140459">
    <property type="entry name" value="PE/PPE dimer-like"/>
    <property type="match status" value="1"/>
</dbReference>
<evidence type="ECO:0000256" key="1">
    <source>
        <dbReference type="SAM" id="MobiDB-lite"/>
    </source>
</evidence>
<dbReference type="InterPro" id="IPR038332">
    <property type="entry name" value="PPE_sf"/>
</dbReference>
<sequence>MTGLSAHEIYIGLTQGQGAGSLARAFHTAKVEANLEIERADRINQLARKLEAGWEGEAGAAAFGAAQPLAEVSRAGANNLERTHRLLEQQVDLFDYARSRVKPVPPHPPETNLLDDLAPWSTDREDKSAKYKADSDHNVELYRQYDMSSYDNEMSLPTEYPEIVDPGGDIKVERPNEPRARPAAPVSARA</sequence>
<gene>
    <name evidence="2" type="ORF">ACFQV2_38140</name>
</gene>
<protein>
    <recommendedName>
        <fullName evidence="4">PPE family protein</fullName>
    </recommendedName>
</protein>
<evidence type="ECO:0000313" key="3">
    <source>
        <dbReference type="Proteomes" id="UP001596512"/>
    </source>
</evidence>
<dbReference type="EMBL" id="JBHTEY010000004">
    <property type="protein sequence ID" value="MFC7618329.1"/>
    <property type="molecule type" value="Genomic_DNA"/>
</dbReference>